<name>A0A931FK81_9BACT</name>
<keyword evidence="4" id="KW-1185">Reference proteome</keyword>
<evidence type="ECO:0000313" key="3">
    <source>
        <dbReference type="EMBL" id="MBF9141420.1"/>
    </source>
</evidence>
<dbReference type="RefSeq" id="WP_196285786.1">
    <property type="nucleotide sequence ID" value="NZ_JADQDP010000002.1"/>
</dbReference>
<proteinExistence type="predicted"/>
<gene>
    <name evidence="3" type="ORF">I2I01_07225</name>
</gene>
<dbReference type="InterPro" id="IPR022409">
    <property type="entry name" value="PKD/Chitinase_dom"/>
</dbReference>
<sequence length="208" mass="22992">MRFRLEFRPGSLAATVALLSLLMGSAARAQQAGDTTSVSCGPPLPRMLCVDLDGRPSIDEAAGPFTYRWQMGDGTTLTGPTITHCYKERKNYVVQLDVIVDKTGEVRTGQKYIPINLVQQDVVDFTASTTRVRVGQPVSFASPEAQLLSCQNVQFVWDFRDGTVQRGRTAEHVFRRPGTYAVRFSMRGYGSEACIQSHCVSRQIVVEP</sequence>
<evidence type="ECO:0000259" key="2">
    <source>
        <dbReference type="PROSITE" id="PS50093"/>
    </source>
</evidence>
<dbReference type="Proteomes" id="UP000645610">
    <property type="component" value="Unassembled WGS sequence"/>
</dbReference>
<protein>
    <submittedName>
        <fullName evidence="3">PKD domain-containing protein</fullName>
    </submittedName>
</protein>
<feature type="domain" description="PKD" evidence="2">
    <location>
        <begin position="59"/>
        <end position="98"/>
    </location>
</feature>
<organism evidence="3 4">
    <name type="scientific">Hymenobacter properus</name>
    <dbReference type="NCBI Taxonomy" id="2791026"/>
    <lineage>
        <taxon>Bacteria</taxon>
        <taxon>Pseudomonadati</taxon>
        <taxon>Bacteroidota</taxon>
        <taxon>Cytophagia</taxon>
        <taxon>Cytophagales</taxon>
        <taxon>Hymenobacteraceae</taxon>
        <taxon>Hymenobacter</taxon>
    </lineage>
</organism>
<dbReference type="SUPFAM" id="SSF49299">
    <property type="entry name" value="PKD domain"/>
    <property type="match status" value="2"/>
</dbReference>
<evidence type="ECO:0000256" key="1">
    <source>
        <dbReference type="SAM" id="SignalP"/>
    </source>
</evidence>
<dbReference type="InterPro" id="IPR000601">
    <property type="entry name" value="PKD_dom"/>
</dbReference>
<dbReference type="InterPro" id="IPR013783">
    <property type="entry name" value="Ig-like_fold"/>
</dbReference>
<dbReference type="AlphaFoldDB" id="A0A931FK81"/>
<accession>A0A931FK81</accession>
<feature type="domain" description="PKD" evidence="2">
    <location>
        <begin position="153"/>
        <end position="186"/>
    </location>
</feature>
<evidence type="ECO:0000313" key="4">
    <source>
        <dbReference type="Proteomes" id="UP000645610"/>
    </source>
</evidence>
<dbReference type="EMBL" id="JADQDP010000002">
    <property type="protein sequence ID" value="MBF9141420.1"/>
    <property type="molecule type" value="Genomic_DNA"/>
</dbReference>
<dbReference type="SMART" id="SM00089">
    <property type="entry name" value="PKD"/>
    <property type="match status" value="2"/>
</dbReference>
<comment type="caution">
    <text evidence="3">The sequence shown here is derived from an EMBL/GenBank/DDBJ whole genome shotgun (WGS) entry which is preliminary data.</text>
</comment>
<dbReference type="Pfam" id="PF00801">
    <property type="entry name" value="PKD"/>
    <property type="match status" value="1"/>
</dbReference>
<dbReference type="InterPro" id="IPR035986">
    <property type="entry name" value="PKD_dom_sf"/>
</dbReference>
<dbReference type="Pfam" id="PF18911">
    <property type="entry name" value="PKD_4"/>
    <property type="match status" value="1"/>
</dbReference>
<dbReference type="CDD" id="cd00146">
    <property type="entry name" value="PKD"/>
    <property type="match status" value="2"/>
</dbReference>
<feature type="signal peptide" evidence="1">
    <location>
        <begin position="1"/>
        <end position="29"/>
    </location>
</feature>
<feature type="chain" id="PRO_5038129838" evidence="1">
    <location>
        <begin position="30"/>
        <end position="208"/>
    </location>
</feature>
<dbReference type="Gene3D" id="2.60.40.10">
    <property type="entry name" value="Immunoglobulins"/>
    <property type="match status" value="2"/>
</dbReference>
<keyword evidence="1" id="KW-0732">Signal</keyword>
<reference evidence="3 4" key="1">
    <citation type="submission" date="2020-11" db="EMBL/GenBank/DDBJ databases">
        <authorList>
            <person name="Kim M.K."/>
        </authorList>
    </citation>
    <scope>NUCLEOTIDE SEQUENCE [LARGE SCALE GENOMIC DNA]</scope>
    <source>
        <strain evidence="3 4">BT439</strain>
    </source>
</reference>
<dbReference type="PROSITE" id="PS50093">
    <property type="entry name" value="PKD"/>
    <property type="match status" value="2"/>
</dbReference>